<feature type="compositionally biased region" description="Acidic residues" evidence="1">
    <location>
        <begin position="39"/>
        <end position="63"/>
    </location>
</feature>
<feature type="region of interest" description="Disordered" evidence="1">
    <location>
        <begin position="1"/>
        <end position="70"/>
    </location>
</feature>
<feature type="compositionally biased region" description="Acidic residues" evidence="1">
    <location>
        <begin position="89"/>
        <end position="98"/>
    </location>
</feature>
<evidence type="ECO:0000313" key="2">
    <source>
        <dbReference type="EMBL" id="MPM87559.1"/>
    </source>
</evidence>
<organism evidence="2">
    <name type="scientific">bioreactor metagenome</name>
    <dbReference type="NCBI Taxonomy" id="1076179"/>
    <lineage>
        <taxon>unclassified sequences</taxon>
        <taxon>metagenomes</taxon>
        <taxon>ecological metagenomes</taxon>
    </lineage>
</organism>
<gene>
    <name evidence="2" type="ORF">SDC9_134659</name>
</gene>
<accession>A0A645DE60</accession>
<reference evidence="2" key="1">
    <citation type="submission" date="2019-08" db="EMBL/GenBank/DDBJ databases">
        <authorList>
            <person name="Kucharzyk K."/>
            <person name="Murdoch R.W."/>
            <person name="Higgins S."/>
            <person name="Loffler F."/>
        </authorList>
    </citation>
    <scope>NUCLEOTIDE SEQUENCE</scope>
</reference>
<evidence type="ECO:0000256" key="1">
    <source>
        <dbReference type="SAM" id="MobiDB-lite"/>
    </source>
</evidence>
<protein>
    <submittedName>
        <fullName evidence="2">Uncharacterized protein</fullName>
    </submittedName>
</protein>
<sequence>MGHQPARSLGNGEQQQDEDRRRRGHHAEHPAPSGLFGDDLADDEVAQVGEQDAEHDIELDEADQAAALGRRGDLSGVDRCTHARHADADTAEEPEEHEDVVTEGAFGCQGGPQRTDEVEGTDDEQHLAAAVLVGELPGEIAPTMVPMVAIATVKPRPLEVRLYTRSREVVVPEITAVSKPKIKPPMEATMALRMTSELAPALCWVTEVSDIMGLFLALGYGVSCGDICYNVVATRVTTL</sequence>
<dbReference type="AlphaFoldDB" id="A0A645DE60"/>
<name>A0A645DE60_9ZZZZ</name>
<feature type="region of interest" description="Disordered" evidence="1">
    <location>
        <begin position="84"/>
        <end position="118"/>
    </location>
</feature>
<comment type="caution">
    <text evidence="2">The sequence shown here is derived from an EMBL/GenBank/DDBJ whole genome shotgun (WGS) entry which is preliminary data.</text>
</comment>
<dbReference type="EMBL" id="VSSQ01035360">
    <property type="protein sequence ID" value="MPM87559.1"/>
    <property type="molecule type" value="Genomic_DNA"/>
</dbReference>
<proteinExistence type="predicted"/>